<dbReference type="PROSITE" id="PS51257">
    <property type="entry name" value="PROKAR_LIPOPROTEIN"/>
    <property type="match status" value="1"/>
</dbReference>
<feature type="chain" id="PRO_5039013014" description="Lipoprotein" evidence="2">
    <location>
        <begin position="20"/>
        <end position="182"/>
    </location>
</feature>
<feature type="region of interest" description="Disordered" evidence="1">
    <location>
        <begin position="23"/>
        <end position="79"/>
    </location>
</feature>
<evidence type="ECO:0000256" key="1">
    <source>
        <dbReference type="SAM" id="MobiDB-lite"/>
    </source>
</evidence>
<evidence type="ECO:0000313" key="3">
    <source>
        <dbReference type="EMBL" id="AYF77976.1"/>
    </source>
</evidence>
<gene>
    <name evidence="3" type="ORF">D7D52_33825</name>
</gene>
<dbReference type="KEGG" id="nyu:D7D52_33825"/>
<dbReference type="OrthoDB" id="4775409at2"/>
<feature type="signal peptide" evidence="2">
    <location>
        <begin position="1"/>
        <end position="19"/>
    </location>
</feature>
<accession>A0A386ZKJ9</accession>
<evidence type="ECO:0000256" key="2">
    <source>
        <dbReference type="SAM" id="SignalP"/>
    </source>
</evidence>
<feature type="compositionally biased region" description="Low complexity" evidence="1">
    <location>
        <begin position="25"/>
        <end position="57"/>
    </location>
</feature>
<dbReference type="AlphaFoldDB" id="A0A386ZKJ9"/>
<feature type="compositionally biased region" description="Low complexity" evidence="1">
    <location>
        <begin position="134"/>
        <end position="143"/>
    </location>
</feature>
<protein>
    <recommendedName>
        <fullName evidence="5">Lipoprotein</fullName>
    </recommendedName>
</protein>
<sequence>MKRSLTVLAGMILVLGAAACSKDNSTPAPATSTSVKASVSATSTTTAPHDRPSTTVPAPAPTTDRRGADGSTGNGLSAEYCAKNQDPGCPRGSYIGPNAIPNPNGDGTWVPCEGSICTNPNHGAGPETTPPPVETTTPPVETTTPPPNNDRVEGGACEGDGHWVHLDGGNAGHYGTDWLCRH</sequence>
<reference evidence="3 4" key="1">
    <citation type="submission" date="2018-09" db="EMBL/GenBank/DDBJ databases">
        <title>Nocardia yunnanensis sp. nov., an actinomycete isolated from a soil sample.</title>
        <authorList>
            <person name="Zhang J."/>
        </authorList>
    </citation>
    <scope>NUCLEOTIDE SEQUENCE [LARGE SCALE GENOMIC DNA]</scope>
    <source>
        <strain evidence="3 4">CFHS0054</strain>
    </source>
</reference>
<organism evidence="3 4">
    <name type="scientific">Nocardia yunnanensis</name>
    <dbReference type="NCBI Taxonomy" id="2382165"/>
    <lineage>
        <taxon>Bacteria</taxon>
        <taxon>Bacillati</taxon>
        <taxon>Actinomycetota</taxon>
        <taxon>Actinomycetes</taxon>
        <taxon>Mycobacteriales</taxon>
        <taxon>Nocardiaceae</taxon>
        <taxon>Nocardia</taxon>
    </lineage>
</organism>
<evidence type="ECO:0000313" key="4">
    <source>
        <dbReference type="Proteomes" id="UP000267164"/>
    </source>
</evidence>
<dbReference type="Proteomes" id="UP000267164">
    <property type="component" value="Chromosome"/>
</dbReference>
<proteinExistence type="predicted"/>
<dbReference type="EMBL" id="CP032568">
    <property type="protein sequence ID" value="AYF77976.1"/>
    <property type="molecule type" value="Genomic_DNA"/>
</dbReference>
<evidence type="ECO:0008006" key="5">
    <source>
        <dbReference type="Google" id="ProtNLM"/>
    </source>
</evidence>
<keyword evidence="4" id="KW-1185">Reference proteome</keyword>
<feature type="region of interest" description="Disordered" evidence="1">
    <location>
        <begin position="120"/>
        <end position="155"/>
    </location>
</feature>
<name>A0A386ZKJ9_9NOCA</name>
<keyword evidence="2" id="KW-0732">Signal</keyword>